<feature type="transmembrane region" description="Helical" evidence="5">
    <location>
        <begin position="56"/>
        <end position="75"/>
    </location>
</feature>
<keyword evidence="2 5" id="KW-0812">Transmembrane</keyword>
<accession>A0ABR5AGU5</accession>
<evidence type="ECO:0000313" key="7">
    <source>
        <dbReference type="Proteomes" id="UP000031967"/>
    </source>
</evidence>
<dbReference type="Proteomes" id="UP000031967">
    <property type="component" value="Unassembled WGS sequence"/>
</dbReference>
<keyword evidence="4 5" id="KW-0472">Membrane</keyword>
<feature type="transmembrane region" description="Helical" evidence="5">
    <location>
        <begin position="26"/>
        <end position="44"/>
    </location>
</feature>
<dbReference type="RefSeq" id="WP_041048218.1">
    <property type="nucleotide sequence ID" value="NZ_JXAK01000023.1"/>
</dbReference>
<evidence type="ECO:0000313" key="6">
    <source>
        <dbReference type="EMBL" id="KIL40273.1"/>
    </source>
</evidence>
<evidence type="ECO:0000256" key="2">
    <source>
        <dbReference type="ARBA" id="ARBA00022692"/>
    </source>
</evidence>
<comment type="subcellular location">
    <subcellularLocation>
        <location evidence="1">Membrane</location>
        <topology evidence="1">Multi-pass membrane protein</topology>
    </subcellularLocation>
</comment>
<keyword evidence="3 5" id="KW-1133">Transmembrane helix</keyword>
<proteinExistence type="predicted"/>
<gene>
    <name evidence="6" type="ORF">SD70_14305</name>
</gene>
<reference evidence="6 7" key="1">
    <citation type="submission" date="2014-12" db="EMBL/GenBank/DDBJ databases">
        <title>Draft genome sequence of Paenibacillus kamchatkensis strain B-2647.</title>
        <authorList>
            <person name="Karlyshev A.V."/>
            <person name="Kudryashova E.B."/>
        </authorList>
    </citation>
    <scope>NUCLEOTIDE SEQUENCE [LARGE SCALE GENOMIC DNA]</scope>
    <source>
        <strain evidence="6 7">VKM B-2647</strain>
    </source>
</reference>
<comment type="caution">
    <text evidence="6">The sequence shown here is derived from an EMBL/GenBank/DDBJ whole genome shotgun (WGS) entry which is preliminary data.</text>
</comment>
<keyword evidence="7" id="KW-1185">Reference proteome</keyword>
<evidence type="ECO:0000256" key="5">
    <source>
        <dbReference type="SAM" id="Phobius"/>
    </source>
</evidence>
<evidence type="ECO:0000256" key="4">
    <source>
        <dbReference type="ARBA" id="ARBA00023136"/>
    </source>
</evidence>
<dbReference type="InterPro" id="IPR007300">
    <property type="entry name" value="CidB/LrgB"/>
</dbReference>
<dbReference type="PANTHER" id="PTHR30249">
    <property type="entry name" value="PUTATIVE SEROTONIN TRANSPORTER"/>
    <property type="match status" value="1"/>
</dbReference>
<name>A0ABR5AGU5_9BACL</name>
<feature type="transmembrane region" description="Helical" evidence="5">
    <location>
        <begin position="204"/>
        <end position="228"/>
    </location>
</feature>
<evidence type="ECO:0000256" key="3">
    <source>
        <dbReference type="ARBA" id="ARBA00022989"/>
    </source>
</evidence>
<dbReference type="EMBL" id="JXAK01000023">
    <property type="protein sequence ID" value="KIL40273.1"/>
    <property type="molecule type" value="Genomic_DNA"/>
</dbReference>
<sequence>MIEAASLFGTILIYMLSKRLYRRKPLLLLSPLITTPAALVILLVTTGTPFGSYNAGAHWLSDMLGPATVAFAVPLSKHFDLIKKHAAEILASVLAGSAAAVASSFWMAEALHLNKQLIYSLLPHSVTTPIAMNVSETIGGIPTITAVAVMMTGIFGSVAGPAVIRLCNIRGDIARGILLGTSSHGAGTSKAFEFSSVSGTVSSISMILAAVVTLAITPWILAPLHLFLSGGPG</sequence>
<organism evidence="6 7">
    <name type="scientific">Gordoniibacillus kamchatkensis</name>
    <dbReference type="NCBI Taxonomy" id="1590651"/>
    <lineage>
        <taxon>Bacteria</taxon>
        <taxon>Bacillati</taxon>
        <taxon>Bacillota</taxon>
        <taxon>Bacilli</taxon>
        <taxon>Bacillales</taxon>
        <taxon>Paenibacillaceae</taxon>
        <taxon>Gordoniibacillus</taxon>
    </lineage>
</organism>
<dbReference type="Pfam" id="PF04172">
    <property type="entry name" value="LrgB"/>
    <property type="match status" value="1"/>
</dbReference>
<protein>
    <submittedName>
        <fullName evidence="6">LrgB</fullName>
    </submittedName>
</protein>
<evidence type="ECO:0000256" key="1">
    <source>
        <dbReference type="ARBA" id="ARBA00004141"/>
    </source>
</evidence>
<dbReference type="PANTHER" id="PTHR30249:SF3">
    <property type="entry name" value="MUREIN HYDROLASE EXPORT REGULATOR"/>
    <property type="match status" value="1"/>
</dbReference>
<feature type="transmembrane region" description="Helical" evidence="5">
    <location>
        <begin position="87"/>
        <end position="108"/>
    </location>
</feature>